<dbReference type="SUPFAM" id="SSF52009">
    <property type="entry name" value="Phosphohistidine domain"/>
    <property type="match status" value="1"/>
</dbReference>
<dbReference type="InterPro" id="IPR006318">
    <property type="entry name" value="PTS_EI-like"/>
</dbReference>
<dbReference type="Gene3D" id="3.30.450.40">
    <property type="match status" value="1"/>
</dbReference>
<dbReference type="PROSITE" id="PS00742">
    <property type="entry name" value="PEP_ENZYMES_2"/>
    <property type="match status" value="1"/>
</dbReference>
<evidence type="ECO:0000256" key="12">
    <source>
        <dbReference type="ARBA" id="ARBA00022777"/>
    </source>
</evidence>
<dbReference type="InterPro" id="IPR023151">
    <property type="entry name" value="PEP_util_CS"/>
</dbReference>
<keyword evidence="13" id="KW-0460">Magnesium</keyword>
<evidence type="ECO:0000256" key="8">
    <source>
        <dbReference type="ARBA" id="ARBA00022597"/>
    </source>
</evidence>
<dbReference type="EC" id="2.7.3.9" evidence="5"/>
<dbReference type="SUPFAM" id="SSF55781">
    <property type="entry name" value="GAF domain-like"/>
    <property type="match status" value="1"/>
</dbReference>
<evidence type="ECO:0000256" key="6">
    <source>
        <dbReference type="ARBA" id="ARBA00022448"/>
    </source>
</evidence>
<evidence type="ECO:0000256" key="7">
    <source>
        <dbReference type="ARBA" id="ARBA00022490"/>
    </source>
</evidence>
<gene>
    <name evidence="15" type="primary">ptsP</name>
    <name evidence="15" type="ORF">ACFSJ3_14595</name>
</gene>
<dbReference type="InterPro" id="IPR008731">
    <property type="entry name" value="PTS_EIN"/>
</dbReference>
<evidence type="ECO:0000256" key="10">
    <source>
        <dbReference type="ARBA" id="ARBA00022683"/>
    </source>
</evidence>
<evidence type="ECO:0000256" key="9">
    <source>
        <dbReference type="ARBA" id="ARBA00022679"/>
    </source>
</evidence>
<dbReference type="InterPro" id="IPR036618">
    <property type="entry name" value="PtsI_HPr-bd_sf"/>
</dbReference>
<dbReference type="Pfam" id="PF05524">
    <property type="entry name" value="PEP-utilisers_N"/>
    <property type="match status" value="1"/>
</dbReference>
<dbReference type="RefSeq" id="WP_345339995.1">
    <property type="nucleotide sequence ID" value="NZ_BAABLI010000012.1"/>
</dbReference>
<dbReference type="NCBIfam" id="NF008283">
    <property type="entry name" value="PRK11061.1"/>
    <property type="match status" value="1"/>
</dbReference>
<keyword evidence="11" id="KW-0479">Metal-binding</keyword>
<dbReference type="Gene3D" id="1.10.274.10">
    <property type="entry name" value="PtsI, HPr-binding domain"/>
    <property type="match status" value="1"/>
</dbReference>
<evidence type="ECO:0000256" key="5">
    <source>
        <dbReference type="ARBA" id="ARBA00012232"/>
    </source>
</evidence>
<dbReference type="InterPro" id="IPR050499">
    <property type="entry name" value="PEP-utilizing_PTS_enzyme"/>
</dbReference>
<feature type="domain" description="GAF" evidence="14">
    <location>
        <begin position="17"/>
        <end position="164"/>
    </location>
</feature>
<dbReference type="Pfam" id="PF02896">
    <property type="entry name" value="PEP-utilizers_C"/>
    <property type="match status" value="1"/>
</dbReference>
<dbReference type="Gene3D" id="3.20.20.60">
    <property type="entry name" value="Phosphoenolpyruvate-binding domains"/>
    <property type="match status" value="1"/>
</dbReference>
<dbReference type="GO" id="GO:0008965">
    <property type="term" value="F:phosphoenolpyruvate-protein phosphotransferase activity"/>
    <property type="evidence" value="ECO:0007669"/>
    <property type="project" value="UniProtKB-EC"/>
</dbReference>
<dbReference type="SMART" id="SM00065">
    <property type="entry name" value="GAF"/>
    <property type="match status" value="1"/>
</dbReference>
<reference evidence="16" key="1">
    <citation type="journal article" date="2019" name="Int. J. Syst. Evol. Microbiol.">
        <title>The Global Catalogue of Microorganisms (GCM) 10K type strain sequencing project: providing services to taxonomists for standard genome sequencing and annotation.</title>
        <authorList>
            <consortium name="The Broad Institute Genomics Platform"/>
            <consortium name="The Broad Institute Genome Sequencing Center for Infectious Disease"/>
            <person name="Wu L."/>
            <person name="Ma J."/>
        </authorList>
    </citation>
    <scope>NUCLEOTIDE SEQUENCE [LARGE SCALE GENOMIC DNA]</scope>
    <source>
        <strain evidence="16">CGMCC 1.10992</strain>
    </source>
</reference>
<evidence type="ECO:0000313" key="15">
    <source>
        <dbReference type="EMBL" id="MFD2097222.1"/>
    </source>
</evidence>
<comment type="caution">
    <text evidence="15">The sequence shown here is derived from an EMBL/GenBank/DDBJ whole genome shotgun (WGS) entry which is preliminary data.</text>
</comment>
<keyword evidence="9 15" id="KW-0808">Transferase</keyword>
<keyword evidence="10" id="KW-0598">Phosphotransferase system</keyword>
<dbReference type="InterPro" id="IPR036637">
    <property type="entry name" value="Phosphohistidine_dom_sf"/>
</dbReference>
<dbReference type="NCBIfam" id="TIGR01417">
    <property type="entry name" value="PTS_I_fam"/>
    <property type="match status" value="1"/>
</dbReference>
<keyword evidence="8" id="KW-0762">Sugar transport</keyword>
<dbReference type="PANTHER" id="PTHR46244:SF1">
    <property type="entry name" value="PHOSPHOENOLPYRUVATE-DEPENDENT PHOSPHOTRANSFERASE SYSTEM"/>
    <property type="match status" value="1"/>
</dbReference>
<comment type="cofactor">
    <cofactor evidence="2">
        <name>Mg(2+)</name>
        <dbReference type="ChEBI" id="CHEBI:18420"/>
    </cofactor>
</comment>
<dbReference type="Pfam" id="PF00391">
    <property type="entry name" value="PEP-utilizers"/>
    <property type="match status" value="1"/>
</dbReference>
<evidence type="ECO:0000259" key="14">
    <source>
        <dbReference type="SMART" id="SM00065"/>
    </source>
</evidence>
<accession>A0ABW4XNV5</accession>
<name>A0ABW4XNV5_9GAMM</name>
<comment type="subcellular location">
    <subcellularLocation>
        <location evidence="3">Cytoplasm</location>
    </subcellularLocation>
</comment>
<evidence type="ECO:0000313" key="16">
    <source>
        <dbReference type="Proteomes" id="UP001597380"/>
    </source>
</evidence>
<keyword evidence="12" id="KW-0418">Kinase</keyword>
<evidence type="ECO:0000256" key="2">
    <source>
        <dbReference type="ARBA" id="ARBA00001946"/>
    </source>
</evidence>
<comment type="similarity">
    <text evidence="4">Belongs to the PEP-utilizing enzyme family.</text>
</comment>
<dbReference type="InterPro" id="IPR000121">
    <property type="entry name" value="PEP_util_C"/>
</dbReference>
<keyword evidence="7" id="KW-0963">Cytoplasm</keyword>
<protein>
    <recommendedName>
        <fullName evidence="5">phosphoenolpyruvate--protein phosphotransferase</fullName>
        <ecNumber evidence="5">2.7.3.9</ecNumber>
    </recommendedName>
</protein>
<organism evidence="15 16">
    <name type="scientific">Corallincola platygyrae</name>
    <dbReference type="NCBI Taxonomy" id="1193278"/>
    <lineage>
        <taxon>Bacteria</taxon>
        <taxon>Pseudomonadati</taxon>
        <taxon>Pseudomonadota</taxon>
        <taxon>Gammaproteobacteria</taxon>
        <taxon>Alteromonadales</taxon>
        <taxon>Psychromonadaceae</taxon>
        <taxon>Corallincola</taxon>
    </lineage>
</organism>
<evidence type="ECO:0000256" key="3">
    <source>
        <dbReference type="ARBA" id="ARBA00004496"/>
    </source>
</evidence>
<dbReference type="Proteomes" id="UP001597380">
    <property type="component" value="Unassembled WGS sequence"/>
</dbReference>
<evidence type="ECO:0000256" key="4">
    <source>
        <dbReference type="ARBA" id="ARBA00007837"/>
    </source>
</evidence>
<dbReference type="InterPro" id="IPR003018">
    <property type="entry name" value="GAF"/>
</dbReference>
<keyword evidence="6" id="KW-0813">Transport</keyword>
<dbReference type="InterPro" id="IPR008279">
    <property type="entry name" value="PEP-util_enz_mobile_dom"/>
</dbReference>
<dbReference type="PRINTS" id="PR01736">
    <property type="entry name" value="PHPHTRNFRASE"/>
</dbReference>
<keyword evidence="16" id="KW-1185">Reference proteome</keyword>
<dbReference type="PANTHER" id="PTHR46244">
    <property type="entry name" value="PHOSPHOENOLPYRUVATE-PROTEIN PHOSPHOTRANSFERASE"/>
    <property type="match status" value="1"/>
</dbReference>
<evidence type="ECO:0000256" key="1">
    <source>
        <dbReference type="ARBA" id="ARBA00000683"/>
    </source>
</evidence>
<dbReference type="InterPro" id="IPR015813">
    <property type="entry name" value="Pyrv/PenolPyrv_kinase-like_dom"/>
</dbReference>
<dbReference type="SUPFAM" id="SSF51621">
    <property type="entry name" value="Phosphoenolpyruvate/pyruvate domain"/>
    <property type="match status" value="1"/>
</dbReference>
<dbReference type="Gene3D" id="3.50.30.10">
    <property type="entry name" value="Phosphohistidine domain"/>
    <property type="match status" value="1"/>
</dbReference>
<comment type="catalytic activity">
    <reaction evidence="1">
        <text>L-histidyl-[protein] + phosphoenolpyruvate = N(pros)-phospho-L-histidyl-[protein] + pyruvate</text>
        <dbReference type="Rhea" id="RHEA:23880"/>
        <dbReference type="Rhea" id="RHEA-COMP:9745"/>
        <dbReference type="Rhea" id="RHEA-COMP:9746"/>
        <dbReference type="ChEBI" id="CHEBI:15361"/>
        <dbReference type="ChEBI" id="CHEBI:29979"/>
        <dbReference type="ChEBI" id="CHEBI:58702"/>
        <dbReference type="ChEBI" id="CHEBI:64837"/>
        <dbReference type="EC" id="2.7.3.9"/>
    </reaction>
</comment>
<dbReference type="Pfam" id="PF01590">
    <property type="entry name" value="GAF"/>
    <property type="match status" value="1"/>
</dbReference>
<dbReference type="InterPro" id="IPR040442">
    <property type="entry name" value="Pyrv_kinase-like_dom_sf"/>
</dbReference>
<sequence length="760" mass="84151">MLTTLRRIVQQVNQTSDLEQALDLLVAETKLAMEADCCSAYLADYEQQQFLLMATDGLDRSAVGQVSIGFSEGLVGLVGQREEPINVADAKQHPRFKYFPEVKEETLCAFLGTPIIHQRKVLGVLVVQQADARQFSASEESFFVTLAAQLATVIAHAEARGVLDRASGRKRSWVKSLRGVPGSPGVVVGRAFVAEPSYKLEAVPITKSQDKDAELKRFIHALASTRQELRSLANRMTDQVSPEVAAIFDMYQHMLQDVSIADAIEAEIETGLTAQSAVKKVLVGFIDQFEAMSDPYIRERASDVRDLGQRLLAQLNPNKHEQRTMGDQVILVAEEVTASMLAEIPRRKLVGLLSMRGSNNSHAAILARAMGIPALLGIEEVPVSQLDDLELIIDGYSGDLYVSPNDAIKNEYQRLIAEEVELRSIYTKEADLSATTPDGFEVRIHLNAGLSADTDIGHSSGADGVGLYRTEIPFMMEDRFPSEETQYHIYRKVLESYCGRPVTMRTLDVGGDKSLPYFPINEDNPFLGWRGIRMTLDHPEIFLVQVRAMLRANLGMESLNIMFPMITSINEVDEALRLTRQAYREVSEEIAAQGSKAHLARPRVGVMIEVPGIIYQLPALASRIDFISVGSNDLTQYLLAVDRNNSRVAELYDSYHPAVLQALRHIFDQAHQCGIPVSVCGELAGEPAGALLLMAMGYRQLSMNIHNIPKIKWVIRKCRLDEATSILNEVMALECPTDVRRVMAQHLDRLGLGGLVRAGK</sequence>
<evidence type="ECO:0000256" key="13">
    <source>
        <dbReference type="ARBA" id="ARBA00022842"/>
    </source>
</evidence>
<proteinExistence type="inferred from homology"/>
<dbReference type="EMBL" id="JBHUHT010000016">
    <property type="protein sequence ID" value="MFD2097222.1"/>
    <property type="molecule type" value="Genomic_DNA"/>
</dbReference>
<dbReference type="SUPFAM" id="SSF47831">
    <property type="entry name" value="Enzyme I of the PEP:sugar phosphotransferase system HPr-binding (sub)domain"/>
    <property type="match status" value="1"/>
</dbReference>
<evidence type="ECO:0000256" key="11">
    <source>
        <dbReference type="ARBA" id="ARBA00022723"/>
    </source>
</evidence>
<dbReference type="InterPro" id="IPR029016">
    <property type="entry name" value="GAF-like_dom_sf"/>
</dbReference>